<dbReference type="InterPro" id="IPR003593">
    <property type="entry name" value="AAA+_ATPase"/>
</dbReference>
<dbReference type="SUPFAM" id="SSF52540">
    <property type="entry name" value="P-loop containing nucleoside triphosphate hydrolases"/>
    <property type="match status" value="1"/>
</dbReference>
<keyword evidence="7" id="KW-1185">Reference proteome</keyword>
<comment type="similarity">
    <text evidence="1">Belongs to the ABC transporter superfamily.</text>
</comment>
<dbReference type="EMBL" id="JACEGA010000001">
    <property type="protein sequence ID" value="MBB2183341.1"/>
    <property type="molecule type" value="Genomic_DNA"/>
</dbReference>
<reference evidence="6 7" key="1">
    <citation type="submission" date="2020-07" db="EMBL/GenBank/DDBJ databases">
        <title>Characterization and genome sequencing of isolate MD1, a novel member within the family Lachnospiraceae.</title>
        <authorList>
            <person name="Rettenmaier R."/>
            <person name="Di Bello L."/>
            <person name="Zinser C."/>
            <person name="Scheitz K."/>
            <person name="Liebl W."/>
            <person name="Zverlov V."/>
        </authorList>
    </citation>
    <scope>NUCLEOTIDE SEQUENCE [LARGE SCALE GENOMIC DNA]</scope>
    <source>
        <strain evidence="6 7">MD1</strain>
    </source>
</reference>
<dbReference type="GO" id="GO:0005524">
    <property type="term" value="F:ATP binding"/>
    <property type="evidence" value="ECO:0007669"/>
    <property type="project" value="UniProtKB-KW"/>
</dbReference>
<dbReference type="GO" id="GO:0022857">
    <property type="term" value="F:transmembrane transporter activity"/>
    <property type="evidence" value="ECO:0007669"/>
    <property type="project" value="UniProtKB-ARBA"/>
</dbReference>
<dbReference type="CDD" id="cd03255">
    <property type="entry name" value="ABC_MJ0796_LolCDE_FtsE"/>
    <property type="match status" value="1"/>
</dbReference>
<dbReference type="AlphaFoldDB" id="A0A839K3T4"/>
<protein>
    <submittedName>
        <fullName evidence="6">ABC transporter ATP-binding protein</fullName>
    </submittedName>
</protein>
<evidence type="ECO:0000259" key="5">
    <source>
        <dbReference type="PROSITE" id="PS50893"/>
    </source>
</evidence>
<proteinExistence type="inferred from homology"/>
<dbReference type="Pfam" id="PF00005">
    <property type="entry name" value="ABC_tran"/>
    <property type="match status" value="1"/>
</dbReference>
<dbReference type="Gene3D" id="3.40.50.300">
    <property type="entry name" value="P-loop containing nucleotide triphosphate hydrolases"/>
    <property type="match status" value="1"/>
</dbReference>
<dbReference type="PANTHER" id="PTHR42798">
    <property type="entry name" value="LIPOPROTEIN-RELEASING SYSTEM ATP-BINDING PROTEIN LOLD"/>
    <property type="match status" value="1"/>
</dbReference>
<evidence type="ECO:0000256" key="2">
    <source>
        <dbReference type="ARBA" id="ARBA00022448"/>
    </source>
</evidence>
<dbReference type="GO" id="GO:0016887">
    <property type="term" value="F:ATP hydrolysis activity"/>
    <property type="evidence" value="ECO:0007669"/>
    <property type="project" value="InterPro"/>
</dbReference>
<name>A0A839K3T4_9FIRM</name>
<dbReference type="InterPro" id="IPR027417">
    <property type="entry name" value="P-loop_NTPase"/>
</dbReference>
<dbReference type="FunFam" id="3.40.50.300:FF:000032">
    <property type="entry name" value="Export ABC transporter ATP-binding protein"/>
    <property type="match status" value="1"/>
</dbReference>
<dbReference type="RefSeq" id="WP_228353002.1">
    <property type="nucleotide sequence ID" value="NZ_JACEGA010000001.1"/>
</dbReference>
<organism evidence="6 7">
    <name type="scientific">Variimorphobacter saccharofermentans</name>
    <dbReference type="NCBI Taxonomy" id="2755051"/>
    <lineage>
        <taxon>Bacteria</taxon>
        <taxon>Bacillati</taxon>
        <taxon>Bacillota</taxon>
        <taxon>Clostridia</taxon>
        <taxon>Lachnospirales</taxon>
        <taxon>Lachnospiraceae</taxon>
        <taxon>Variimorphobacter</taxon>
    </lineage>
</organism>
<evidence type="ECO:0000313" key="6">
    <source>
        <dbReference type="EMBL" id="MBB2183341.1"/>
    </source>
</evidence>
<feature type="domain" description="ABC transporter" evidence="5">
    <location>
        <begin position="4"/>
        <end position="232"/>
    </location>
</feature>
<evidence type="ECO:0000256" key="3">
    <source>
        <dbReference type="ARBA" id="ARBA00022741"/>
    </source>
</evidence>
<comment type="caution">
    <text evidence="6">The sequence shown here is derived from an EMBL/GenBank/DDBJ whole genome shotgun (WGS) entry which is preliminary data.</text>
</comment>
<evidence type="ECO:0000256" key="4">
    <source>
        <dbReference type="ARBA" id="ARBA00022840"/>
    </source>
</evidence>
<gene>
    <name evidence="6" type="ORF">H0486_10675</name>
</gene>
<dbReference type="InterPro" id="IPR003439">
    <property type="entry name" value="ABC_transporter-like_ATP-bd"/>
</dbReference>
<dbReference type="PROSITE" id="PS00211">
    <property type="entry name" value="ABC_TRANSPORTER_1"/>
    <property type="match status" value="1"/>
</dbReference>
<dbReference type="PROSITE" id="PS50893">
    <property type="entry name" value="ABC_TRANSPORTER_2"/>
    <property type="match status" value="1"/>
</dbReference>
<accession>A0A839K3T4</accession>
<keyword evidence="4 6" id="KW-0067">ATP-binding</keyword>
<dbReference type="InterPro" id="IPR017911">
    <property type="entry name" value="MacB-like_ATP-bd"/>
</dbReference>
<dbReference type="SMART" id="SM00382">
    <property type="entry name" value="AAA"/>
    <property type="match status" value="1"/>
</dbReference>
<dbReference type="InterPro" id="IPR017871">
    <property type="entry name" value="ABC_transporter-like_CS"/>
</dbReference>
<evidence type="ECO:0000313" key="7">
    <source>
        <dbReference type="Proteomes" id="UP000574276"/>
    </source>
</evidence>
<keyword evidence="2" id="KW-0813">Transport</keyword>
<keyword evidence="3" id="KW-0547">Nucleotide-binding</keyword>
<dbReference type="Proteomes" id="UP000574276">
    <property type="component" value="Unassembled WGS sequence"/>
</dbReference>
<dbReference type="PANTHER" id="PTHR42798:SF2">
    <property type="entry name" value="ABC TRANSPORTER ATP-BINDING PROTEIN MG467-RELATED"/>
    <property type="match status" value="1"/>
</dbReference>
<dbReference type="GO" id="GO:0098796">
    <property type="term" value="C:membrane protein complex"/>
    <property type="evidence" value="ECO:0007669"/>
    <property type="project" value="UniProtKB-ARBA"/>
</dbReference>
<evidence type="ECO:0000256" key="1">
    <source>
        <dbReference type="ARBA" id="ARBA00005417"/>
    </source>
</evidence>
<sequence>MKLYTLKALSKNYGEGDSLVRALKDIHLEIPAGKFIVVLGASGSGKSTLLNMLGCMDRPTSGQILFEDTDITAYNKREMTQFRKNTIGFVFQSYNLLPDLSAVENVEFSTEMAGLTRADAERALAMVGLTDRISHFPGQLSGGEQQRVSIARAIAKRPKVLLCDEPTGALDFETGIMVLEVLKQIHKEQGTSILFITHSQEIAKIADIVIRMRSGEILSVTNNECPLEPGEVEW</sequence>